<dbReference type="VEuPathDB" id="CryptoDB:Cvel_20315"/>
<dbReference type="AlphaFoldDB" id="A0A0G4G5Z0"/>
<feature type="region of interest" description="Disordered" evidence="1">
    <location>
        <begin position="126"/>
        <end position="179"/>
    </location>
</feature>
<organism evidence="2">
    <name type="scientific">Chromera velia CCMP2878</name>
    <dbReference type="NCBI Taxonomy" id="1169474"/>
    <lineage>
        <taxon>Eukaryota</taxon>
        <taxon>Sar</taxon>
        <taxon>Alveolata</taxon>
        <taxon>Colpodellida</taxon>
        <taxon>Chromeraceae</taxon>
        <taxon>Chromera</taxon>
    </lineage>
</organism>
<sequence length="179" mass="18730">MDTKEDLQGRVNDLTQRAALSFVDILMAAGGELAPSETLCESTELDAFVVRVACNSLSQSCQQLLQIAAQLSISTSLQDFQSRLREASAERQTLIEKAAQVSHGGSGLEGNFAAGAHMVDARALQGSHRGTSGDLISQSQGRRSGPEGDAHGTVPMEDVGGEVGDGEARRGTASGLQFL</sequence>
<protein>
    <submittedName>
        <fullName evidence="2">Uncharacterized protein</fullName>
    </submittedName>
</protein>
<name>A0A0G4G5Z0_9ALVE</name>
<feature type="compositionally biased region" description="Polar residues" evidence="1">
    <location>
        <begin position="128"/>
        <end position="142"/>
    </location>
</feature>
<gene>
    <name evidence="2" type="ORF">Cvel_20315</name>
</gene>
<dbReference type="EMBL" id="CDMZ01000898">
    <property type="protein sequence ID" value="CEM23565.1"/>
    <property type="molecule type" value="Genomic_DNA"/>
</dbReference>
<proteinExistence type="predicted"/>
<reference evidence="2" key="1">
    <citation type="submission" date="2014-11" db="EMBL/GenBank/DDBJ databases">
        <authorList>
            <person name="Otto D Thomas"/>
            <person name="Naeem Raeece"/>
        </authorList>
    </citation>
    <scope>NUCLEOTIDE SEQUENCE</scope>
</reference>
<accession>A0A0G4G5Z0</accession>
<evidence type="ECO:0000313" key="2">
    <source>
        <dbReference type="EMBL" id="CEM23565.1"/>
    </source>
</evidence>
<evidence type="ECO:0000256" key="1">
    <source>
        <dbReference type="SAM" id="MobiDB-lite"/>
    </source>
</evidence>